<organism evidence="1 2">
    <name type="scientific">Colletotrichum gloeosporioides (strain Cg-14)</name>
    <name type="common">Anthracnose fungus</name>
    <name type="synonym">Glomerella cingulata</name>
    <dbReference type="NCBI Taxonomy" id="1237896"/>
    <lineage>
        <taxon>Eukaryota</taxon>
        <taxon>Fungi</taxon>
        <taxon>Dikarya</taxon>
        <taxon>Ascomycota</taxon>
        <taxon>Pezizomycotina</taxon>
        <taxon>Sordariomycetes</taxon>
        <taxon>Hypocreomycetidae</taxon>
        <taxon>Glomerellales</taxon>
        <taxon>Glomerellaceae</taxon>
        <taxon>Colletotrichum</taxon>
        <taxon>Colletotrichum gloeosporioides species complex</taxon>
    </lineage>
</organism>
<sequence length="10" mass="1168">MRITNKMSTS</sequence>
<reference evidence="2" key="1">
    <citation type="journal article" date="2013" name="Mol. Plant Microbe Interact.">
        <title>Global aspects of pacC regulation of pathogenicity genes in Colletotrichum gloeosporioides as revealed by transcriptome analysis.</title>
        <authorList>
            <person name="Alkan N."/>
            <person name="Meng X."/>
            <person name="Friedlander G."/>
            <person name="Reuveni E."/>
            <person name="Sukno S."/>
            <person name="Sherman A."/>
            <person name="Thon M."/>
            <person name="Fluhr R."/>
            <person name="Prusky D."/>
        </authorList>
    </citation>
    <scope>NUCLEOTIDE SEQUENCE [LARGE SCALE GENOMIC DNA]</scope>
    <source>
        <strain evidence="2">Cg-14</strain>
    </source>
</reference>
<evidence type="ECO:0000313" key="1">
    <source>
        <dbReference type="EMBL" id="EQB46670.1"/>
    </source>
</evidence>
<name>T0LE57_COLGC</name>
<accession>T0LE57</accession>
<dbReference type="EMBL" id="AMYD01003304">
    <property type="protein sequence ID" value="EQB46670.1"/>
    <property type="molecule type" value="Genomic_DNA"/>
</dbReference>
<dbReference type="Proteomes" id="UP000015530">
    <property type="component" value="Unassembled WGS sequence"/>
</dbReference>
<proteinExistence type="predicted"/>
<protein>
    <submittedName>
        <fullName evidence="1">Uncharacterized protein</fullName>
    </submittedName>
</protein>
<comment type="caution">
    <text evidence="1">The sequence shown here is derived from an EMBL/GenBank/DDBJ whole genome shotgun (WGS) entry which is preliminary data.</text>
</comment>
<evidence type="ECO:0000313" key="2">
    <source>
        <dbReference type="Proteomes" id="UP000015530"/>
    </source>
</evidence>
<gene>
    <name evidence="1" type="ORF">CGLO_14265</name>
</gene>
<dbReference type="HOGENOM" id="CLU_3438361_0_0_1"/>